<comment type="subcellular location">
    <subcellularLocation>
        <location evidence="1">Membrane</location>
    </subcellularLocation>
</comment>
<feature type="domain" description="Glycosyl transferase family 28 C-terminal" evidence="5">
    <location>
        <begin position="199"/>
        <end position="353"/>
    </location>
</feature>
<dbReference type="KEGG" id="cmah:C1I91_07060"/>
<dbReference type="InterPro" id="IPR050519">
    <property type="entry name" value="Glycosyltransf_28_UgtP"/>
</dbReference>
<evidence type="ECO:0000313" key="7">
    <source>
        <dbReference type="EMBL" id="QAA31420.1"/>
    </source>
</evidence>
<evidence type="ECO:0000313" key="8">
    <source>
        <dbReference type="Proteomes" id="UP000286268"/>
    </source>
</evidence>
<evidence type="ECO:0000256" key="2">
    <source>
        <dbReference type="ARBA" id="ARBA00006962"/>
    </source>
</evidence>
<dbReference type="InterPro" id="IPR007235">
    <property type="entry name" value="Glyco_trans_28_C"/>
</dbReference>
<dbReference type="SUPFAM" id="SSF53756">
    <property type="entry name" value="UDP-Glycosyltransferase/glycogen phosphorylase"/>
    <property type="match status" value="1"/>
</dbReference>
<dbReference type="PANTHER" id="PTHR43025">
    <property type="entry name" value="MONOGALACTOSYLDIACYLGLYCEROL SYNTHASE"/>
    <property type="match status" value="1"/>
</dbReference>
<dbReference type="Proteomes" id="UP000286268">
    <property type="component" value="Chromosome"/>
</dbReference>
<dbReference type="PANTHER" id="PTHR43025:SF3">
    <property type="entry name" value="MONOGALACTOSYLDIACYLGLYCEROL SYNTHASE 1, CHLOROPLASTIC"/>
    <property type="match status" value="1"/>
</dbReference>
<gene>
    <name evidence="7" type="ORF">C1I91_07060</name>
</gene>
<dbReference type="Pfam" id="PF06925">
    <property type="entry name" value="MGDG_synth"/>
    <property type="match status" value="1"/>
</dbReference>
<dbReference type="GO" id="GO:0009247">
    <property type="term" value="P:glycolipid biosynthetic process"/>
    <property type="evidence" value="ECO:0007669"/>
    <property type="project" value="InterPro"/>
</dbReference>
<evidence type="ECO:0000256" key="4">
    <source>
        <dbReference type="ARBA" id="ARBA00022679"/>
    </source>
</evidence>
<keyword evidence="3" id="KW-0328">Glycosyltransferase</keyword>
<feature type="domain" description="Diacylglycerol glucosyltransferase N-terminal" evidence="6">
    <location>
        <begin position="15"/>
        <end position="177"/>
    </location>
</feature>
<dbReference type="OrthoDB" id="9815663at2"/>
<evidence type="ECO:0000256" key="3">
    <source>
        <dbReference type="ARBA" id="ARBA00022676"/>
    </source>
</evidence>
<sequence length="370" mass="41931">MKKLLILTASTGQGHNKAADSLVETFSIAGYEVIKHDFLYNDSKLLNNIIVGGYEIFATKIPNIYGNFYKATNIKTTNLLLKTSFWNTSRKLLKFIEENKPDLIIGTHPFTVSIVSSLKEKRLINQPFISIVTDFKAHYTYISKYVDAYITGSEYTKKDLVSRGIDAKLIFPYGIPIRSEFYYKNSEYAEAKDSDYFNILLMSGSMGLTNIYYVLKELLNNSHKLRITVVCGNNSKLKNKLIKTYSQSIENKKLHILGYTNDISAIMDYSDIIISKPGGLTVTESIAKTLPLIIPFAIPGQETENTEFLINENCALYVDKLNNINPILDDLIENPKKLTTLKENLLRVSSNFSLKSIVTLSDEILERHQI</sequence>
<dbReference type="EMBL" id="CP025746">
    <property type="protein sequence ID" value="QAA31420.1"/>
    <property type="molecule type" value="Genomic_DNA"/>
</dbReference>
<keyword evidence="8" id="KW-1185">Reference proteome</keyword>
<evidence type="ECO:0000256" key="1">
    <source>
        <dbReference type="ARBA" id="ARBA00004370"/>
    </source>
</evidence>
<dbReference type="AlphaFoldDB" id="A0A3R5V6P3"/>
<dbReference type="Gene3D" id="3.40.50.2000">
    <property type="entry name" value="Glycogen Phosphorylase B"/>
    <property type="match status" value="2"/>
</dbReference>
<proteinExistence type="inferred from homology"/>
<name>A0A3R5V6P3_9CLOT</name>
<dbReference type="RefSeq" id="WP_128212233.1">
    <property type="nucleotide sequence ID" value="NZ_CP025746.1"/>
</dbReference>
<dbReference type="GO" id="GO:0016758">
    <property type="term" value="F:hexosyltransferase activity"/>
    <property type="evidence" value="ECO:0007669"/>
    <property type="project" value="InterPro"/>
</dbReference>
<organism evidence="7 8">
    <name type="scientific">Clostridium manihotivorum</name>
    <dbReference type="NCBI Taxonomy" id="2320868"/>
    <lineage>
        <taxon>Bacteria</taxon>
        <taxon>Bacillati</taxon>
        <taxon>Bacillota</taxon>
        <taxon>Clostridia</taxon>
        <taxon>Eubacteriales</taxon>
        <taxon>Clostridiaceae</taxon>
        <taxon>Clostridium</taxon>
    </lineage>
</organism>
<dbReference type="InterPro" id="IPR009695">
    <property type="entry name" value="Diacylglyc_glucosyltr_N"/>
</dbReference>
<dbReference type="GO" id="GO:0016020">
    <property type="term" value="C:membrane"/>
    <property type="evidence" value="ECO:0007669"/>
    <property type="project" value="UniProtKB-SubCell"/>
</dbReference>
<keyword evidence="4 7" id="KW-0808">Transferase</keyword>
<dbReference type="Pfam" id="PF04101">
    <property type="entry name" value="Glyco_tran_28_C"/>
    <property type="match status" value="1"/>
</dbReference>
<accession>A0A3R5V6P3</accession>
<evidence type="ECO:0000259" key="5">
    <source>
        <dbReference type="Pfam" id="PF04101"/>
    </source>
</evidence>
<protein>
    <submittedName>
        <fullName evidence="7">UDP-N-acetylglucosamine--LPS N-acetylglucosamine transferase</fullName>
    </submittedName>
</protein>
<reference evidence="7 8" key="1">
    <citation type="submission" date="2018-01" db="EMBL/GenBank/DDBJ databases">
        <title>Genome Sequencing and Assembly of Anaerobacter polyendosporus strain CT4.</title>
        <authorList>
            <person name="Tachaapaikoon C."/>
            <person name="Sutheeworapong S."/>
            <person name="Jenjaroenpun P."/>
            <person name="Wongsurawat T."/>
            <person name="Nookeaw I."/>
            <person name="Cheawchanlertfa P."/>
            <person name="Kosugi A."/>
            <person name="Cheevadhanarak S."/>
            <person name="Ratanakhanokchai K."/>
        </authorList>
    </citation>
    <scope>NUCLEOTIDE SEQUENCE [LARGE SCALE GENOMIC DNA]</scope>
    <source>
        <strain evidence="7 8">CT4</strain>
    </source>
</reference>
<comment type="similarity">
    <text evidence="2">Belongs to the glycosyltransferase 28 family.</text>
</comment>
<evidence type="ECO:0000259" key="6">
    <source>
        <dbReference type="Pfam" id="PF06925"/>
    </source>
</evidence>